<evidence type="ECO:0000313" key="1">
    <source>
        <dbReference type="EMBL" id="SFU52574.1"/>
    </source>
</evidence>
<name>A0A1I7GVU5_9GAMM</name>
<dbReference type="Proteomes" id="UP000242496">
    <property type="component" value="Unassembled WGS sequence"/>
</dbReference>
<sequence length="63" mass="7399">MVLSPHKREIRPSISSQDKYLYTMDFKMQRDGKGMTNSSDKDNIINLEIIKFKYIINPGYQSN</sequence>
<dbReference type="STRING" id="351659.SAMN05421784_11030"/>
<dbReference type="AlphaFoldDB" id="A0A1I7GVU5"/>
<accession>A0A1I7GVU5</accession>
<protein>
    <submittedName>
        <fullName evidence="1">Uncharacterized protein</fullName>
    </submittedName>
</protein>
<dbReference type="EMBL" id="FPBJ01000010">
    <property type="protein sequence ID" value="SFU52574.1"/>
    <property type="molecule type" value="Genomic_DNA"/>
</dbReference>
<proteinExistence type="predicted"/>
<organism evidence="1 2">
    <name type="scientific">Xenorhabdus koppenhoeferi</name>
    <dbReference type="NCBI Taxonomy" id="351659"/>
    <lineage>
        <taxon>Bacteria</taxon>
        <taxon>Pseudomonadati</taxon>
        <taxon>Pseudomonadota</taxon>
        <taxon>Gammaproteobacteria</taxon>
        <taxon>Enterobacterales</taxon>
        <taxon>Morganellaceae</taxon>
        <taxon>Xenorhabdus</taxon>
    </lineage>
</organism>
<gene>
    <name evidence="1" type="ORF">SAMN05421784_11030</name>
</gene>
<evidence type="ECO:0000313" key="2">
    <source>
        <dbReference type="Proteomes" id="UP000242496"/>
    </source>
</evidence>
<reference evidence="2" key="1">
    <citation type="submission" date="2016-10" db="EMBL/GenBank/DDBJ databases">
        <authorList>
            <person name="Varghese N."/>
            <person name="Submissions S."/>
        </authorList>
    </citation>
    <scope>NUCLEOTIDE SEQUENCE [LARGE SCALE GENOMIC DNA]</scope>
    <source>
        <strain evidence="2">DSM 18168</strain>
    </source>
</reference>
<keyword evidence="2" id="KW-1185">Reference proteome</keyword>